<feature type="compositionally biased region" description="Polar residues" evidence="1">
    <location>
        <begin position="186"/>
        <end position="195"/>
    </location>
</feature>
<name>A0AAV7M385_PLEWA</name>
<sequence>MQHRFTFLGLILAKRWVAIHWLQNNVLMTEKWLSGTLKWGTVKERRLHLVCTDDKNVDHDLELKGSMLEDMSDVTLMEEDATDTNRVGGSGHIQIPWLTEEHAGHLAKKIQDEAQRKKVLEMAIGTLKWGTVKERRLHLVCTDDENVDHDLELKGSMLEDMSDVTLMEEDATDTNRVGGSGMSPVTDWTDSVVNK</sequence>
<dbReference type="AlphaFoldDB" id="A0AAV7M385"/>
<feature type="region of interest" description="Disordered" evidence="1">
    <location>
        <begin position="173"/>
        <end position="195"/>
    </location>
</feature>
<proteinExistence type="predicted"/>
<feature type="chain" id="PRO_5044023583" evidence="2">
    <location>
        <begin position="19"/>
        <end position="195"/>
    </location>
</feature>
<evidence type="ECO:0000256" key="2">
    <source>
        <dbReference type="SAM" id="SignalP"/>
    </source>
</evidence>
<reference evidence="3" key="1">
    <citation type="journal article" date="2022" name="bioRxiv">
        <title>Sequencing and chromosome-scale assembly of the giantPleurodeles waltlgenome.</title>
        <authorList>
            <person name="Brown T."/>
            <person name="Elewa A."/>
            <person name="Iarovenko S."/>
            <person name="Subramanian E."/>
            <person name="Araus A.J."/>
            <person name="Petzold A."/>
            <person name="Susuki M."/>
            <person name="Suzuki K.-i.T."/>
            <person name="Hayashi T."/>
            <person name="Toyoda A."/>
            <person name="Oliveira C."/>
            <person name="Osipova E."/>
            <person name="Leigh N.D."/>
            <person name="Simon A."/>
            <person name="Yun M.H."/>
        </authorList>
    </citation>
    <scope>NUCLEOTIDE SEQUENCE</scope>
    <source>
        <strain evidence="3">20211129_DDA</strain>
        <tissue evidence="3">Liver</tissue>
    </source>
</reference>
<keyword evidence="2" id="KW-0732">Signal</keyword>
<feature type="signal peptide" evidence="2">
    <location>
        <begin position="1"/>
        <end position="18"/>
    </location>
</feature>
<organism evidence="3 4">
    <name type="scientific">Pleurodeles waltl</name>
    <name type="common">Iberian ribbed newt</name>
    <dbReference type="NCBI Taxonomy" id="8319"/>
    <lineage>
        <taxon>Eukaryota</taxon>
        <taxon>Metazoa</taxon>
        <taxon>Chordata</taxon>
        <taxon>Craniata</taxon>
        <taxon>Vertebrata</taxon>
        <taxon>Euteleostomi</taxon>
        <taxon>Amphibia</taxon>
        <taxon>Batrachia</taxon>
        <taxon>Caudata</taxon>
        <taxon>Salamandroidea</taxon>
        <taxon>Salamandridae</taxon>
        <taxon>Pleurodelinae</taxon>
        <taxon>Pleurodeles</taxon>
    </lineage>
</organism>
<dbReference type="EMBL" id="JANPWB010000014">
    <property type="protein sequence ID" value="KAJ1097022.1"/>
    <property type="molecule type" value="Genomic_DNA"/>
</dbReference>
<evidence type="ECO:0000313" key="3">
    <source>
        <dbReference type="EMBL" id="KAJ1097022.1"/>
    </source>
</evidence>
<comment type="caution">
    <text evidence="3">The sequence shown here is derived from an EMBL/GenBank/DDBJ whole genome shotgun (WGS) entry which is preliminary data.</text>
</comment>
<accession>A0AAV7M385</accession>
<dbReference type="Proteomes" id="UP001066276">
    <property type="component" value="Chromosome 10"/>
</dbReference>
<evidence type="ECO:0000313" key="4">
    <source>
        <dbReference type="Proteomes" id="UP001066276"/>
    </source>
</evidence>
<gene>
    <name evidence="3" type="ORF">NDU88_002151</name>
</gene>
<keyword evidence="4" id="KW-1185">Reference proteome</keyword>
<protein>
    <submittedName>
        <fullName evidence="3">Uncharacterized protein</fullName>
    </submittedName>
</protein>
<evidence type="ECO:0000256" key="1">
    <source>
        <dbReference type="SAM" id="MobiDB-lite"/>
    </source>
</evidence>